<dbReference type="Proteomes" id="UP000298277">
    <property type="component" value="Unassembled WGS sequence"/>
</dbReference>
<gene>
    <name evidence="11 13" type="primary">trpB</name>
    <name evidence="13" type="ORF">EHQ17_15310</name>
</gene>
<dbReference type="HAMAP" id="MF_00133">
    <property type="entry name" value="Trp_synth_beta"/>
    <property type="match status" value="1"/>
</dbReference>
<evidence type="ECO:0000313" key="14">
    <source>
        <dbReference type="Proteomes" id="UP000298277"/>
    </source>
</evidence>
<dbReference type="FunFam" id="3.40.50.1100:FF:000004">
    <property type="entry name" value="Tryptophan synthase beta chain"/>
    <property type="match status" value="1"/>
</dbReference>
<evidence type="ECO:0000256" key="10">
    <source>
        <dbReference type="ARBA" id="ARBA00049047"/>
    </source>
</evidence>
<protein>
    <recommendedName>
        <fullName evidence="11">Tryptophan synthase beta chain</fullName>
        <ecNumber evidence="11">4.2.1.20</ecNumber>
    </recommendedName>
</protein>
<comment type="cofactor">
    <cofactor evidence="1 11">
        <name>pyridoxal 5'-phosphate</name>
        <dbReference type="ChEBI" id="CHEBI:597326"/>
    </cofactor>
</comment>
<dbReference type="GO" id="GO:0005737">
    <property type="term" value="C:cytoplasm"/>
    <property type="evidence" value="ECO:0007669"/>
    <property type="project" value="TreeGrafter"/>
</dbReference>
<dbReference type="CDD" id="cd06446">
    <property type="entry name" value="Trp-synth_B"/>
    <property type="match status" value="1"/>
</dbReference>
<evidence type="ECO:0000256" key="7">
    <source>
        <dbReference type="ARBA" id="ARBA00022898"/>
    </source>
</evidence>
<dbReference type="Pfam" id="PF00291">
    <property type="entry name" value="PALP"/>
    <property type="match status" value="1"/>
</dbReference>
<keyword evidence="7 11" id="KW-0663">Pyridoxal phosphate</keyword>
<comment type="similarity">
    <text evidence="3 11">Belongs to the TrpB family.</text>
</comment>
<organism evidence="13 14">
    <name type="scientific">Leptospira gomenensis</name>
    <dbReference type="NCBI Taxonomy" id="2484974"/>
    <lineage>
        <taxon>Bacteria</taxon>
        <taxon>Pseudomonadati</taxon>
        <taxon>Spirochaetota</taxon>
        <taxon>Spirochaetia</taxon>
        <taxon>Leptospirales</taxon>
        <taxon>Leptospiraceae</taxon>
        <taxon>Leptospira</taxon>
    </lineage>
</organism>
<dbReference type="GO" id="GO:0004834">
    <property type="term" value="F:tryptophan synthase activity"/>
    <property type="evidence" value="ECO:0007669"/>
    <property type="project" value="UniProtKB-UniRule"/>
</dbReference>
<evidence type="ECO:0000256" key="2">
    <source>
        <dbReference type="ARBA" id="ARBA00004733"/>
    </source>
</evidence>
<dbReference type="UniPathway" id="UPA00035">
    <property type="reaction ID" value="UER00044"/>
</dbReference>
<comment type="caution">
    <text evidence="13">The sequence shown here is derived from an EMBL/GenBank/DDBJ whole genome shotgun (WGS) entry which is preliminary data.</text>
</comment>
<dbReference type="NCBIfam" id="TIGR00263">
    <property type="entry name" value="trpB"/>
    <property type="match status" value="1"/>
</dbReference>
<dbReference type="PANTHER" id="PTHR48077:SF3">
    <property type="entry name" value="TRYPTOPHAN SYNTHASE"/>
    <property type="match status" value="1"/>
</dbReference>
<evidence type="ECO:0000256" key="3">
    <source>
        <dbReference type="ARBA" id="ARBA00009982"/>
    </source>
</evidence>
<dbReference type="InterPro" id="IPR006654">
    <property type="entry name" value="Trp_synth_beta"/>
</dbReference>
<dbReference type="PANTHER" id="PTHR48077">
    <property type="entry name" value="TRYPTOPHAN SYNTHASE-RELATED"/>
    <property type="match status" value="1"/>
</dbReference>
<evidence type="ECO:0000256" key="8">
    <source>
        <dbReference type="ARBA" id="ARBA00023141"/>
    </source>
</evidence>
<dbReference type="PIRSF" id="PIRSF001413">
    <property type="entry name" value="Trp_syn_beta"/>
    <property type="match status" value="1"/>
</dbReference>
<name>A0A5F1Z080_9LEPT</name>
<dbReference type="InterPro" id="IPR001926">
    <property type="entry name" value="TrpB-like_PALP"/>
</dbReference>
<dbReference type="RefSeq" id="WP_135590511.1">
    <property type="nucleotide sequence ID" value="NZ_RQEZ01000048.1"/>
</dbReference>
<evidence type="ECO:0000256" key="4">
    <source>
        <dbReference type="ARBA" id="ARBA00011270"/>
    </source>
</evidence>
<comment type="subunit">
    <text evidence="4 11">Tetramer of two alpha and two beta chains.</text>
</comment>
<dbReference type="FunFam" id="3.40.50.1100:FF:000001">
    <property type="entry name" value="Tryptophan synthase beta chain"/>
    <property type="match status" value="1"/>
</dbReference>
<dbReference type="EMBL" id="RQFA01000066">
    <property type="protein sequence ID" value="TGK31079.1"/>
    <property type="molecule type" value="Genomic_DNA"/>
</dbReference>
<dbReference type="InterPro" id="IPR006653">
    <property type="entry name" value="Trp_synth_b_CS"/>
</dbReference>
<evidence type="ECO:0000259" key="12">
    <source>
        <dbReference type="Pfam" id="PF00291"/>
    </source>
</evidence>
<evidence type="ECO:0000256" key="6">
    <source>
        <dbReference type="ARBA" id="ARBA00022822"/>
    </source>
</evidence>
<comment type="function">
    <text evidence="11">The beta subunit is responsible for the synthesis of L-tryptophan from indole and L-serine.</text>
</comment>
<evidence type="ECO:0000256" key="11">
    <source>
        <dbReference type="HAMAP-Rule" id="MF_00133"/>
    </source>
</evidence>
<dbReference type="InterPro" id="IPR036052">
    <property type="entry name" value="TrpB-like_PALP_sf"/>
</dbReference>
<dbReference type="AlphaFoldDB" id="A0A5F1Z080"/>
<keyword evidence="5 11" id="KW-0028">Amino-acid biosynthesis</keyword>
<sequence>MGKETGNHFDKEGYFGEFGGRYAPEILHDALVELETTYKKLKKNKRFKKELEYYRKNYIGRPSPLTFAERLTKAWGGAKIWLKREDLNHTGAHKINNTIGQVLIAKTMGKSRIIAETGAGQHGVATATVGAMFKMETVVYMGDEDLRRQELNAIRMRMMGAKVVGVSSGTATLKDATSEAMRDWALNVSNTHYIVGSSIGPHPFPTIVRDFQSVIGIESRKQFKKENGSLPNAVVACVGGGSNAIGMFYGFIKDKKVKLYGVEAGGFSSEPGSHSATIRFGRTGFLHGTKTLVIQDEFGQIVPAHSVSAGLDYPGVGPEHAYFHKSGRVTYANVGDEDALDAFLEVCRVEGIIPALETAHAFRFAKDLAKSMGKKENLLICLSGRGDKDVAEVARLRKGEFS</sequence>
<dbReference type="InterPro" id="IPR023026">
    <property type="entry name" value="Trp_synth_beta/beta-like"/>
</dbReference>
<evidence type="ECO:0000313" key="13">
    <source>
        <dbReference type="EMBL" id="TGK31079.1"/>
    </source>
</evidence>
<reference evidence="13" key="1">
    <citation type="journal article" date="2019" name="PLoS Negl. Trop. Dis.">
        <title>Revisiting the worldwide diversity of Leptospira species in the environment.</title>
        <authorList>
            <person name="Vincent A.T."/>
            <person name="Schiettekatte O."/>
            <person name="Bourhy P."/>
            <person name="Veyrier F.J."/>
            <person name="Picardeau M."/>
        </authorList>
    </citation>
    <scope>NUCLEOTIDE SEQUENCE [LARGE SCALE GENOMIC DNA]</scope>
    <source>
        <strain evidence="13">201800299</strain>
    </source>
</reference>
<feature type="domain" description="Tryptophan synthase beta chain-like PALP" evidence="12">
    <location>
        <begin position="60"/>
        <end position="384"/>
    </location>
</feature>
<evidence type="ECO:0000256" key="5">
    <source>
        <dbReference type="ARBA" id="ARBA00022605"/>
    </source>
</evidence>
<keyword evidence="14" id="KW-1185">Reference proteome</keyword>
<dbReference type="Gene3D" id="3.40.50.1100">
    <property type="match status" value="2"/>
</dbReference>
<proteinExistence type="inferred from homology"/>
<dbReference type="EC" id="4.2.1.20" evidence="11"/>
<keyword evidence="6 11" id="KW-0822">Tryptophan biosynthesis</keyword>
<dbReference type="SUPFAM" id="SSF53686">
    <property type="entry name" value="Tryptophan synthase beta subunit-like PLP-dependent enzymes"/>
    <property type="match status" value="1"/>
</dbReference>
<keyword evidence="9 11" id="KW-0456">Lyase</keyword>
<feature type="modified residue" description="N6-(pyridoxal phosphate)lysine" evidence="11">
    <location>
        <position position="94"/>
    </location>
</feature>
<comment type="catalytic activity">
    <reaction evidence="10 11">
        <text>(1S,2R)-1-C-(indol-3-yl)glycerol 3-phosphate + L-serine = D-glyceraldehyde 3-phosphate + L-tryptophan + H2O</text>
        <dbReference type="Rhea" id="RHEA:10532"/>
        <dbReference type="ChEBI" id="CHEBI:15377"/>
        <dbReference type="ChEBI" id="CHEBI:33384"/>
        <dbReference type="ChEBI" id="CHEBI:57912"/>
        <dbReference type="ChEBI" id="CHEBI:58866"/>
        <dbReference type="ChEBI" id="CHEBI:59776"/>
        <dbReference type="EC" id="4.2.1.20"/>
    </reaction>
</comment>
<evidence type="ECO:0000256" key="9">
    <source>
        <dbReference type="ARBA" id="ARBA00023239"/>
    </source>
</evidence>
<accession>A0A5F1Z080</accession>
<comment type="pathway">
    <text evidence="2 11">Amino-acid biosynthesis; L-tryptophan biosynthesis; L-tryptophan from chorismate: step 5/5.</text>
</comment>
<evidence type="ECO:0000256" key="1">
    <source>
        <dbReference type="ARBA" id="ARBA00001933"/>
    </source>
</evidence>
<dbReference type="PROSITE" id="PS00168">
    <property type="entry name" value="TRP_SYNTHASE_BETA"/>
    <property type="match status" value="1"/>
</dbReference>
<keyword evidence="8 11" id="KW-0057">Aromatic amino acid biosynthesis</keyword>
<dbReference type="OrthoDB" id="9766131at2"/>